<keyword evidence="1" id="KW-0732">Signal</keyword>
<dbReference type="Gene3D" id="3.40.50.300">
    <property type="entry name" value="P-loop containing nucleotide triphosphate hydrolases"/>
    <property type="match status" value="1"/>
</dbReference>
<evidence type="ECO:0000313" key="2">
    <source>
        <dbReference type="EnsemblProtists" id="EOD21961"/>
    </source>
</evidence>
<dbReference type="AlphaFoldDB" id="A0A0D3JEM6"/>
<dbReference type="EnsemblProtists" id="EOD21961">
    <property type="protein sequence ID" value="EOD21961"/>
    <property type="gene ID" value="EMIHUDRAFT_240725"/>
</dbReference>
<accession>A0A0D3JEM6</accession>
<dbReference type="KEGG" id="ehx:EMIHUDRAFT_240725"/>
<dbReference type="PaxDb" id="2903-EOD21961"/>
<reference evidence="2" key="2">
    <citation type="submission" date="2024-10" db="UniProtKB">
        <authorList>
            <consortium name="EnsemblProtists"/>
        </authorList>
    </citation>
    <scope>IDENTIFICATION</scope>
</reference>
<feature type="chain" id="PRO_5044208495" description="Protein-tyrosine sulfotransferase" evidence="1">
    <location>
        <begin position="19"/>
        <end position="357"/>
    </location>
</feature>
<dbReference type="Proteomes" id="UP000013827">
    <property type="component" value="Unassembled WGS sequence"/>
</dbReference>
<reference evidence="3" key="1">
    <citation type="journal article" date="2013" name="Nature">
        <title>Pan genome of the phytoplankton Emiliania underpins its global distribution.</title>
        <authorList>
            <person name="Read B.A."/>
            <person name="Kegel J."/>
            <person name="Klute M.J."/>
            <person name="Kuo A."/>
            <person name="Lefebvre S.C."/>
            <person name="Maumus F."/>
            <person name="Mayer C."/>
            <person name="Miller J."/>
            <person name="Monier A."/>
            <person name="Salamov A."/>
            <person name="Young J."/>
            <person name="Aguilar M."/>
            <person name="Claverie J.M."/>
            <person name="Frickenhaus S."/>
            <person name="Gonzalez K."/>
            <person name="Herman E.K."/>
            <person name="Lin Y.C."/>
            <person name="Napier J."/>
            <person name="Ogata H."/>
            <person name="Sarno A.F."/>
            <person name="Shmutz J."/>
            <person name="Schroeder D."/>
            <person name="de Vargas C."/>
            <person name="Verret F."/>
            <person name="von Dassow P."/>
            <person name="Valentin K."/>
            <person name="Van de Peer Y."/>
            <person name="Wheeler G."/>
            <person name="Dacks J.B."/>
            <person name="Delwiche C.F."/>
            <person name="Dyhrman S.T."/>
            <person name="Glockner G."/>
            <person name="John U."/>
            <person name="Richards T."/>
            <person name="Worden A.Z."/>
            <person name="Zhang X."/>
            <person name="Grigoriev I.V."/>
            <person name="Allen A.E."/>
            <person name="Bidle K."/>
            <person name="Borodovsky M."/>
            <person name="Bowler C."/>
            <person name="Brownlee C."/>
            <person name="Cock J.M."/>
            <person name="Elias M."/>
            <person name="Gladyshev V.N."/>
            <person name="Groth M."/>
            <person name="Guda C."/>
            <person name="Hadaegh A."/>
            <person name="Iglesias-Rodriguez M.D."/>
            <person name="Jenkins J."/>
            <person name="Jones B.M."/>
            <person name="Lawson T."/>
            <person name="Leese F."/>
            <person name="Lindquist E."/>
            <person name="Lobanov A."/>
            <person name="Lomsadze A."/>
            <person name="Malik S.B."/>
            <person name="Marsh M.E."/>
            <person name="Mackinder L."/>
            <person name="Mock T."/>
            <person name="Mueller-Roeber B."/>
            <person name="Pagarete A."/>
            <person name="Parker M."/>
            <person name="Probert I."/>
            <person name="Quesneville H."/>
            <person name="Raines C."/>
            <person name="Rensing S.A."/>
            <person name="Riano-Pachon D.M."/>
            <person name="Richier S."/>
            <person name="Rokitta S."/>
            <person name="Shiraiwa Y."/>
            <person name="Soanes D.M."/>
            <person name="van der Giezen M."/>
            <person name="Wahlund T.M."/>
            <person name="Williams B."/>
            <person name="Wilson W."/>
            <person name="Wolfe G."/>
            <person name="Wurch L.L."/>
        </authorList>
    </citation>
    <scope>NUCLEOTIDE SEQUENCE</scope>
</reference>
<organism evidence="2 3">
    <name type="scientific">Emiliania huxleyi (strain CCMP1516)</name>
    <dbReference type="NCBI Taxonomy" id="280463"/>
    <lineage>
        <taxon>Eukaryota</taxon>
        <taxon>Haptista</taxon>
        <taxon>Haptophyta</taxon>
        <taxon>Prymnesiophyceae</taxon>
        <taxon>Isochrysidales</taxon>
        <taxon>Noelaerhabdaceae</taxon>
        <taxon>Emiliania</taxon>
    </lineage>
</organism>
<dbReference type="RefSeq" id="XP_005774390.1">
    <property type="nucleotide sequence ID" value="XM_005774333.1"/>
</dbReference>
<dbReference type="HOGENOM" id="CLU_777138_0_0_1"/>
<feature type="signal peptide" evidence="1">
    <location>
        <begin position="1"/>
        <end position="18"/>
    </location>
</feature>
<evidence type="ECO:0008006" key="4">
    <source>
        <dbReference type="Google" id="ProtNLM"/>
    </source>
</evidence>
<proteinExistence type="predicted"/>
<evidence type="ECO:0000256" key="1">
    <source>
        <dbReference type="SAM" id="SignalP"/>
    </source>
</evidence>
<evidence type="ECO:0000313" key="3">
    <source>
        <dbReference type="Proteomes" id="UP000013827"/>
    </source>
</evidence>
<protein>
    <recommendedName>
        <fullName evidence="4">Protein-tyrosine sulfotransferase</fullName>
    </recommendedName>
</protein>
<sequence length="357" mass="39621">MYRRWAAILFLLIESGRAFSSPLQKRPVLLSRGRSCAEAGLASIPKGDASCRTAAELLANSTGTSLTWRKQPGDEPRPRECSIQNAARYVRLHSGSELAAVFSGDVHSKQKCSDRFKCVCLRRGKSAETCLVKPLPWPLNLTTVMNHLPRTQAKTIVDARSGLTCKDFPVPQILEGELTGRALSRGLDILTDAMSLDEATKDATFVLFLARPRSGHTLIGSLIDAHPNALVANERDIFEFFRVLRKKAASEPSTPKRRADWMRKQLFMRLVDNSVSCGILGRYQTGHLYSVPGAWSGQWRCRIDVIGDKKGAHLVNFFASRDSDLREFEEFVDALQVKALKVVTVLIAALRVGQSRN</sequence>
<keyword evidence="3" id="KW-1185">Reference proteome</keyword>
<dbReference type="InterPro" id="IPR027417">
    <property type="entry name" value="P-loop_NTPase"/>
</dbReference>
<name>A0A0D3JEM6_EMIH1</name>
<dbReference type="GeneID" id="17267505"/>